<keyword evidence="1" id="KW-0812">Transmembrane</keyword>
<keyword evidence="1" id="KW-1133">Transmembrane helix</keyword>
<feature type="transmembrane region" description="Helical" evidence="1">
    <location>
        <begin position="7"/>
        <end position="29"/>
    </location>
</feature>
<keyword evidence="1" id="KW-0472">Membrane</keyword>
<name>A0A6C0J8G8_9ZZZZ</name>
<organism evidence="2">
    <name type="scientific">viral metagenome</name>
    <dbReference type="NCBI Taxonomy" id="1070528"/>
    <lineage>
        <taxon>unclassified sequences</taxon>
        <taxon>metagenomes</taxon>
        <taxon>organismal metagenomes</taxon>
    </lineage>
</organism>
<proteinExistence type="predicted"/>
<dbReference type="EMBL" id="MN740350">
    <property type="protein sequence ID" value="QHU01932.1"/>
    <property type="molecule type" value="Genomic_DNA"/>
</dbReference>
<feature type="transmembrane region" description="Helical" evidence="1">
    <location>
        <begin position="44"/>
        <end position="61"/>
    </location>
</feature>
<sequence>MKELEQVINFAPTVVGVVMIILSSMAFKLSHDNKCESKSEAQDYVNLFLIAMSIIITFYLYKN</sequence>
<evidence type="ECO:0000256" key="1">
    <source>
        <dbReference type="SAM" id="Phobius"/>
    </source>
</evidence>
<reference evidence="2" key="1">
    <citation type="journal article" date="2020" name="Nature">
        <title>Giant virus diversity and host interactions through global metagenomics.</title>
        <authorList>
            <person name="Schulz F."/>
            <person name="Roux S."/>
            <person name="Paez-Espino D."/>
            <person name="Jungbluth S."/>
            <person name="Walsh D.A."/>
            <person name="Denef V.J."/>
            <person name="McMahon K.D."/>
            <person name="Konstantinidis K.T."/>
            <person name="Eloe-Fadrosh E.A."/>
            <person name="Kyrpides N.C."/>
            <person name="Woyke T."/>
        </authorList>
    </citation>
    <scope>NUCLEOTIDE SEQUENCE</scope>
    <source>
        <strain evidence="2">GVMAG-M-3300025880-56</strain>
    </source>
</reference>
<dbReference type="AlphaFoldDB" id="A0A6C0J8G8"/>
<accession>A0A6C0J8G8</accession>
<protein>
    <submittedName>
        <fullName evidence="2">Uncharacterized protein</fullName>
    </submittedName>
</protein>
<evidence type="ECO:0000313" key="2">
    <source>
        <dbReference type="EMBL" id="QHU01932.1"/>
    </source>
</evidence>